<keyword evidence="2" id="KW-1185">Reference proteome</keyword>
<protein>
    <recommendedName>
        <fullName evidence="3">Phosphotransferase</fullName>
    </recommendedName>
</protein>
<dbReference type="InterPro" id="IPR027417">
    <property type="entry name" value="P-loop_NTPase"/>
</dbReference>
<evidence type="ECO:0008006" key="3">
    <source>
        <dbReference type="Google" id="ProtNLM"/>
    </source>
</evidence>
<dbReference type="Gene3D" id="3.40.50.300">
    <property type="entry name" value="P-loop containing nucleotide triphosphate hydrolases"/>
    <property type="match status" value="1"/>
</dbReference>
<dbReference type="Pfam" id="PF13671">
    <property type="entry name" value="AAA_33"/>
    <property type="match status" value="1"/>
</dbReference>
<dbReference type="EMBL" id="NRGR01000021">
    <property type="protein sequence ID" value="PCC38536.1"/>
    <property type="molecule type" value="Genomic_DNA"/>
</dbReference>
<dbReference type="RefSeq" id="WP_096197447.1">
    <property type="nucleotide sequence ID" value="NZ_NRGR01000021.1"/>
</dbReference>
<evidence type="ECO:0000313" key="2">
    <source>
        <dbReference type="Proteomes" id="UP000218598"/>
    </source>
</evidence>
<sequence>MTPVDPSPVGSARLEALDAGRAILLVTGPPGAGKSTVTTLLAQSLRRSALLDGDFIARLVASGYVWPLGEPADEAARQVALCNQNLCALAQNIASAGITPVIDWIIPDRAQFVVFATALGAWGLRPVVLAPDPAECVARNRQRDERERFDFDDHAGVIARMHQAFGADVLWVDSTHLSPEETADLIVERSAS</sequence>
<proteinExistence type="predicted"/>
<accession>A0A2A3YGQ4</accession>
<reference evidence="1 2" key="1">
    <citation type="journal article" date="2017" name="Elife">
        <title>Extensive horizontal gene transfer in cheese-associated bacteria.</title>
        <authorList>
            <person name="Bonham K.S."/>
            <person name="Wolfe B.E."/>
            <person name="Dutton R.J."/>
        </authorList>
    </citation>
    <scope>NUCLEOTIDE SEQUENCE [LARGE SCALE GENOMIC DNA]</scope>
    <source>
        <strain evidence="1 2">341_9</strain>
    </source>
</reference>
<gene>
    <name evidence="1" type="ORF">CIK66_13210</name>
</gene>
<dbReference type="Proteomes" id="UP000218598">
    <property type="component" value="Unassembled WGS sequence"/>
</dbReference>
<name>A0A2A3YGQ4_9MICO</name>
<dbReference type="SUPFAM" id="SSF52540">
    <property type="entry name" value="P-loop containing nucleoside triphosphate hydrolases"/>
    <property type="match status" value="1"/>
</dbReference>
<organism evidence="1 2">
    <name type="scientific">Brachybacterium alimentarium</name>
    <dbReference type="NCBI Taxonomy" id="47845"/>
    <lineage>
        <taxon>Bacteria</taxon>
        <taxon>Bacillati</taxon>
        <taxon>Actinomycetota</taxon>
        <taxon>Actinomycetes</taxon>
        <taxon>Micrococcales</taxon>
        <taxon>Dermabacteraceae</taxon>
        <taxon>Brachybacterium</taxon>
    </lineage>
</organism>
<dbReference type="AlphaFoldDB" id="A0A2A3YGQ4"/>
<evidence type="ECO:0000313" key="1">
    <source>
        <dbReference type="EMBL" id="PCC38536.1"/>
    </source>
</evidence>
<dbReference type="OrthoDB" id="1649389at2"/>
<comment type="caution">
    <text evidence="1">The sequence shown here is derived from an EMBL/GenBank/DDBJ whole genome shotgun (WGS) entry which is preliminary data.</text>
</comment>